<dbReference type="AlphaFoldDB" id="A0ABC8UNL1"/>
<keyword evidence="2" id="KW-1185">Reference proteome</keyword>
<dbReference type="EMBL" id="CAUOFW020008390">
    <property type="protein sequence ID" value="CAK9182564.1"/>
    <property type="molecule type" value="Genomic_DNA"/>
</dbReference>
<name>A0ABC8UNL1_9AQUA</name>
<feature type="non-terminal residue" evidence="1">
    <location>
        <position position="1"/>
    </location>
</feature>
<evidence type="ECO:0000313" key="1">
    <source>
        <dbReference type="EMBL" id="CAK9182564.1"/>
    </source>
</evidence>
<comment type="caution">
    <text evidence="1">The sequence shown here is derived from an EMBL/GenBank/DDBJ whole genome shotgun (WGS) entry which is preliminary data.</text>
</comment>
<reference evidence="1 2" key="1">
    <citation type="submission" date="2024-02" db="EMBL/GenBank/DDBJ databases">
        <authorList>
            <person name="Vignale AGUSTIN F."/>
            <person name="Sosa J E."/>
            <person name="Modenutti C."/>
        </authorList>
    </citation>
    <scope>NUCLEOTIDE SEQUENCE [LARGE SCALE GENOMIC DNA]</scope>
</reference>
<proteinExistence type="predicted"/>
<evidence type="ECO:0000313" key="2">
    <source>
        <dbReference type="Proteomes" id="UP001642360"/>
    </source>
</evidence>
<organism evidence="1 2">
    <name type="scientific">Ilex paraguariensis</name>
    <name type="common">yerba mate</name>
    <dbReference type="NCBI Taxonomy" id="185542"/>
    <lineage>
        <taxon>Eukaryota</taxon>
        <taxon>Viridiplantae</taxon>
        <taxon>Streptophyta</taxon>
        <taxon>Embryophyta</taxon>
        <taxon>Tracheophyta</taxon>
        <taxon>Spermatophyta</taxon>
        <taxon>Magnoliopsida</taxon>
        <taxon>eudicotyledons</taxon>
        <taxon>Gunneridae</taxon>
        <taxon>Pentapetalae</taxon>
        <taxon>asterids</taxon>
        <taxon>campanulids</taxon>
        <taxon>Aquifoliales</taxon>
        <taxon>Aquifoliaceae</taxon>
        <taxon>Ilex</taxon>
    </lineage>
</organism>
<dbReference type="Proteomes" id="UP001642360">
    <property type="component" value="Unassembled WGS sequence"/>
</dbReference>
<accession>A0ABC8UNL1</accession>
<protein>
    <submittedName>
        <fullName evidence="1">Uncharacterized protein</fullName>
    </submittedName>
</protein>
<sequence length="71" mass="7541">EEFVNLGEELGEISVVLGEEREVLDVRVEVEMETPLGAAIVHAPLGLSHAVVCALLGAREVDLGEQEVAFG</sequence>
<gene>
    <name evidence="1" type="ORF">ILEXP_LOCUS52774</name>
</gene>